<sequence>MKKYAIACGLLCFFSLSGCADSLETNPATEPDAAVENIESSPESNAFPVEVSTYSADELFAAGGGGCGMTLLSSGADFRTDGMLFFNGLESAKGSAFMKLNGGLRRLVRTAASGEVFYGQQTNQSFETESFETESDAMTPPPLPEITVDVAVTLGEPGEIESVNIPAGTITLTAEGQSQEIAVVGDAGC</sequence>
<comment type="caution">
    <text evidence="2">The sequence shown here is derived from an EMBL/GenBank/DDBJ whole genome shotgun (WGS) entry which is preliminary data.</text>
</comment>
<organism evidence="2 3">
    <name type="scientific">Phormidesmis priestleyi Ana</name>
    <dbReference type="NCBI Taxonomy" id="1666911"/>
    <lineage>
        <taxon>Bacteria</taxon>
        <taxon>Bacillati</taxon>
        <taxon>Cyanobacteriota</taxon>
        <taxon>Cyanophyceae</taxon>
        <taxon>Leptolyngbyales</taxon>
        <taxon>Leptolyngbyaceae</taxon>
        <taxon>Phormidesmis</taxon>
    </lineage>
</organism>
<dbReference type="Proteomes" id="UP000050465">
    <property type="component" value="Unassembled WGS sequence"/>
</dbReference>
<feature type="chain" id="PRO_5006149234" evidence="1">
    <location>
        <begin position="21"/>
        <end position="189"/>
    </location>
</feature>
<evidence type="ECO:0000313" key="3">
    <source>
        <dbReference type="Proteomes" id="UP000050465"/>
    </source>
</evidence>
<accession>A0A0P8DJV4</accession>
<proteinExistence type="predicted"/>
<dbReference type="EMBL" id="LJZR01000003">
    <property type="protein sequence ID" value="KPQ37101.1"/>
    <property type="molecule type" value="Genomic_DNA"/>
</dbReference>
<dbReference type="PROSITE" id="PS51257">
    <property type="entry name" value="PROKAR_LIPOPROTEIN"/>
    <property type="match status" value="1"/>
</dbReference>
<dbReference type="STRING" id="1666911.HLUCCA11_04045"/>
<protein>
    <submittedName>
        <fullName evidence="2">Uncharacterized protein</fullName>
    </submittedName>
</protein>
<name>A0A0P8DJV4_9CYAN</name>
<feature type="signal peptide" evidence="1">
    <location>
        <begin position="1"/>
        <end position="20"/>
    </location>
</feature>
<reference evidence="2 3" key="1">
    <citation type="submission" date="2015-09" db="EMBL/GenBank/DDBJ databases">
        <title>Identification and resolution of microdiversity through metagenomic sequencing of parallel consortia.</title>
        <authorList>
            <person name="Nelson W.C."/>
            <person name="Romine M.F."/>
            <person name="Lindemann S.R."/>
        </authorList>
    </citation>
    <scope>NUCLEOTIDE SEQUENCE [LARGE SCALE GENOMIC DNA]</scope>
    <source>
        <strain evidence="2">Ana</strain>
    </source>
</reference>
<evidence type="ECO:0000313" key="2">
    <source>
        <dbReference type="EMBL" id="KPQ37101.1"/>
    </source>
</evidence>
<evidence type="ECO:0000256" key="1">
    <source>
        <dbReference type="SAM" id="SignalP"/>
    </source>
</evidence>
<dbReference type="AlphaFoldDB" id="A0A0P8DJV4"/>
<keyword evidence="1" id="KW-0732">Signal</keyword>
<gene>
    <name evidence="2" type="ORF">HLUCCA11_04045</name>
</gene>